<dbReference type="GO" id="GO:0009229">
    <property type="term" value="P:thiamine diphosphate biosynthetic process"/>
    <property type="evidence" value="ECO:0007669"/>
    <property type="project" value="UniProtKB-UniPathway"/>
</dbReference>
<gene>
    <name evidence="4" type="ORF">ENJ12_10165</name>
</gene>
<dbReference type="AlphaFoldDB" id="A0A831RZV8"/>
<dbReference type="InterPro" id="IPR004399">
    <property type="entry name" value="HMP/HMP-P_kinase_dom"/>
</dbReference>
<evidence type="ECO:0000259" key="3">
    <source>
        <dbReference type="Pfam" id="PF08543"/>
    </source>
</evidence>
<evidence type="ECO:0000256" key="1">
    <source>
        <dbReference type="ARBA" id="ARBA00004948"/>
    </source>
</evidence>
<protein>
    <recommendedName>
        <fullName evidence="2">hydroxymethylpyrimidine kinase</fullName>
        <ecNumber evidence="2">2.7.1.49</ecNumber>
    </recommendedName>
</protein>
<comment type="pathway">
    <text evidence="1">Cofactor biosynthesis; thiamine diphosphate biosynthesis.</text>
</comment>
<dbReference type="PANTHER" id="PTHR20858">
    <property type="entry name" value="PHOSPHOMETHYLPYRIMIDINE KINASE"/>
    <property type="match status" value="1"/>
</dbReference>
<dbReference type="EC" id="2.7.1.49" evidence="2"/>
<dbReference type="GO" id="GO:0008902">
    <property type="term" value="F:hydroxymethylpyrimidine kinase activity"/>
    <property type="evidence" value="ECO:0007669"/>
    <property type="project" value="UniProtKB-EC"/>
</dbReference>
<evidence type="ECO:0000313" key="4">
    <source>
        <dbReference type="EMBL" id="HEC07208.1"/>
    </source>
</evidence>
<dbReference type="PANTHER" id="PTHR20858:SF17">
    <property type="entry name" value="HYDROXYMETHYLPYRIMIDINE_PHOSPHOMETHYLPYRIMIDINE KINASE THI20-RELATED"/>
    <property type="match status" value="1"/>
</dbReference>
<comment type="caution">
    <text evidence="4">The sequence shown here is derived from an EMBL/GenBank/DDBJ whole genome shotgun (WGS) entry which is preliminary data.</text>
</comment>
<dbReference type="GO" id="GO:0008972">
    <property type="term" value="F:phosphomethylpyrimidine kinase activity"/>
    <property type="evidence" value="ECO:0007669"/>
    <property type="project" value="InterPro"/>
</dbReference>
<accession>A0A831RZV8</accession>
<dbReference type="GO" id="GO:0005829">
    <property type="term" value="C:cytosol"/>
    <property type="evidence" value="ECO:0007669"/>
    <property type="project" value="TreeGrafter"/>
</dbReference>
<dbReference type="InterPro" id="IPR013749">
    <property type="entry name" value="PM/HMP-P_kinase-1"/>
</dbReference>
<dbReference type="CDD" id="cd01169">
    <property type="entry name" value="HMPP_kinase"/>
    <property type="match status" value="1"/>
</dbReference>
<sequence length="256" mass="26774">MSHPNPKPVVLCISGHDPCGGAGIQADIEAVAAQGAHAATLITCLTVQDSSNVYEVLPVQPAILLRQATRIAKDYTIAAIKIGLVGSAETANALQQIRQLLPDIPLVLDTVLASGGGQGIGATAYLEPLIPLSTLLTPNRREARELSGENTPDACGAKLLQKGCGAVLITGADESSHGQVTNTLYRNGETRHWQWPKLPGNYHGSGCTLAAAIAAQLALGEPLTEAIARAQAYTWESLQQGFRPGSGQFIPGRIHP</sequence>
<dbReference type="EMBL" id="DRLF01000348">
    <property type="protein sequence ID" value="HEC07208.1"/>
    <property type="molecule type" value="Genomic_DNA"/>
</dbReference>
<dbReference type="UniPathway" id="UPA00060">
    <property type="reaction ID" value="UER00138"/>
</dbReference>
<proteinExistence type="predicted"/>
<keyword evidence="4" id="KW-0808">Transferase</keyword>
<dbReference type="InterPro" id="IPR029056">
    <property type="entry name" value="Ribokinase-like"/>
</dbReference>
<dbReference type="Pfam" id="PF08543">
    <property type="entry name" value="Phos_pyr_kin"/>
    <property type="match status" value="1"/>
</dbReference>
<keyword evidence="4" id="KW-0418">Kinase</keyword>
<organism evidence="4">
    <name type="scientific">Thiolapillus brandeum</name>
    <dbReference type="NCBI Taxonomy" id="1076588"/>
    <lineage>
        <taxon>Bacteria</taxon>
        <taxon>Pseudomonadati</taxon>
        <taxon>Pseudomonadota</taxon>
        <taxon>Gammaproteobacteria</taxon>
        <taxon>Chromatiales</taxon>
        <taxon>Sedimenticolaceae</taxon>
        <taxon>Thiolapillus</taxon>
    </lineage>
</organism>
<dbReference type="GO" id="GO:0009228">
    <property type="term" value="P:thiamine biosynthetic process"/>
    <property type="evidence" value="ECO:0007669"/>
    <property type="project" value="InterPro"/>
</dbReference>
<name>A0A831RZV8_9GAMM</name>
<dbReference type="Proteomes" id="UP000886339">
    <property type="component" value="Unassembled WGS sequence"/>
</dbReference>
<dbReference type="Gene3D" id="3.40.1190.20">
    <property type="match status" value="1"/>
</dbReference>
<feature type="domain" description="Pyridoxamine kinase/Phosphomethylpyrimidine kinase" evidence="3">
    <location>
        <begin position="17"/>
        <end position="248"/>
    </location>
</feature>
<reference evidence="4" key="1">
    <citation type="journal article" date="2020" name="mSystems">
        <title>Genome- and Community-Level Interaction Insights into Carbon Utilization and Element Cycling Functions of Hydrothermarchaeota in Hydrothermal Sediment.</title>
        <authorList>
            <person name="Zhou Z."/>
            <person name="Liu Y."/>
            <person name="Xu W."/>
            <person name="Pan J."/>
            <person name="Luo Z.H."/>
            <person name="Li M."/>
        </authorList>
    </citation>
    <scope>NUCLEOTIDE SEQUENCE [LARGE SCALE GENOMIC DNA]</scope>
    <source>
        <strain evidence="4">HyVt-458</strain>
    </source>
</reference>
<evidence type="ECO:0000256" key="2">
    <source>
        <dbReference type="ARBA" id="ARBA00012135"/>
    </source>
</evidence>
<dbReference type="SUPFAM" id="SSF53613">
    <property type="entry name" value="Ribokinase-like"/>
    <property type="match status" value="1"/>
</dbReference>